<reference evidence="2" key="1">
    <citation type="journal article" date="2020" name="Stud. Mycol.">
        <title>101 Dothideomycetes genomes: a test case for predicting lifestyles and emergence of pathogens.</title>
        <authorList>
            <person name="Haridas S."/>
            <person name="Albert R."/>
            <person name="Binder M."/>
            <person name="Bloem J."/>
            <person name="Labutti K."/>
            <person name="Salamov A."/>
            <person name="Andreopoulos B."/>
            <person name="Baker S."/>
            <person name="Barry K."/>
            <person name="Bills G."/>
            <person name="Bluhm B."/>
            <person name="Cannon C."/>
            <person name="Castanera R."/>
            <person name="Culley D."/>
            <person name="Daum C."/>
            <person name="Ezra D."/>
            <person name="Gonzalez J."/>
            <person name="Henrissat B."/>
            <person name="Kuo A."/>
            <person name="Liang C."/>
            <person name="Lipzen A."/>
            <person name="Lutzoni F."/>
            <person name="Magnuson J."/>
            <person name="Mondo S."/>
            <person name="Nolan M."/>
            <person name="Ohm R."/>
            <person name="Pangilinan J."/>
            <person name="Park H.-J."/>
            <person name="Ramirez L."/>
            <person name="Alfaro M."/>
            <person name="Sun H."/>
            <person name="Tritt A."/>
            <person name="Yoshinaga Y."/>
            <person name="Zwiers L.-H."/>
            <person name="Turgeon B."/>
            <person name="Goodwin S."/>
            <person name="Spatafora J."/>
            <person name="Crous P."/>
            <person name="Grigoriev I."/>
        </authorList>
    </citation>
    <scope>NUCLEOTIDE SEQUENCE</scope>
    <source>
        <strain evidence="2">CBS 675.92</strain>
    </source>
</reference>
<dbReference type="EMBL" id="ML976977">
    <property type="protein sequence ID" value="KAF1963613.1"/>
    <property type="molecule type" value="Genomic_DNA"/>
</dbReference>
<keyword evidence="3" id="KW-1185">Reference proteome</keyword>
<organism evidence="2 3">
    <name type="scientific">Byssothecium circinans</name>
    <dbReference type="NCBI Taxonomy" id="147558"/>
    <lineage>
        <taxon>Eukaryota</taxon>
        <taxon>Fungi</taxon>
        <taxon>Dikarya</taxon>
        <taxon>Ascomycota</taxon>
        <taxon>Pezizomycotina</taxon>
        <taxon>Dothideomycetes</taxon>
        <taxon>Pleosporomycetidae</taxon>
        <taxon>Pleosporales</taxon>
        <taxon>Massarineae</taxon>
        <taxon>Massarinaceae</taxon>
        <taxon>Byssothecium</taxon>
    </lineage>
</organism>
<feature type="region of interest" description="Disordered" evidence="1">
    <location>
        <begin position="75"/>
        <end position="131"/>
    </location>
</feature>
<dbReference type="OrthoDB" id="3796724at2759"/>
<proteinExistence type="predicted"/>
<dbReference type="AlphaFoldDB" id="A0A6A5UEH8"/>
<feature type="compositionally biased region" description="Basic residues" evidence="1">
    <location>
        <begin position="113"/>
        <end position="124"/>
    </location>
</feature>
<evidence type="ECO:0000313" key="2">
    <source>
        <dbReference type="EMBL" id="KAF1963613.1"/>
    </source>
</evidence>
<sequence>MSDTEKVNNPKTGATGAAWSDGERIAYLLLLIGGQVDAKIAATPIPAGRSTISCKKMIVRLKNTYKDQIEAIKAGTAIDGGEAATPKRGRAKASKAAAEGDGDGDNGEDATPTKKKATPKRKTSVKAEDGD</sequence>
<protein>
    <submittedName>
        <fullName evidence="2">Uncharacterized protein</fullName>
    </submittedName>
</protein>
<dbReference type="Proteomes" id="UP000800035">
    <property type="component" value="Unassembled WGS sequence"/>
</dbReference>
<accession>A0A6A5UEH8</accession>
<gene>
    <name evidence="2" type="ORF">CC80DRAFT_380098</name>
</gene>
<name>A0A6A5UEH8_9PLEO</name>
<evidence type="ECO:0000313" key="3">
    <source>
        <dbReference type="Proteomes" id="UP000800035"/>
    </source>
</evidence>
<evidence type="ECO:0000256" key="1">
    <source>
        <dbReference type="SAM" id="MobiDB-lite"/>
    </source>
</evidence>
<feature type="non-terminal residue" evidence="2">
    <location>
        <position position="131"/>
    </location>
</feature>